<evidence type="ECO:0000256" key="2">
    <source>
        <dbReference type="ARBA" id="ARBA00007471"/>
    </source>
</evidence>
<name>A0AAE0PVY9_9TELE</name>
<dbReference type="SMART" id="SM00064">
    <property type="entry name" value="FYVE"/>
    <property type="match status" value="1"/>
</dbReference>
<evidence type="ECO:0000256" key="13">
    <source>
        <dbReference type="PIRSR" id="PIRSR630564-1"/>
    </source>
</evidence>
<comment type="similarity">
    <text evidence="3">Belongs to the beta type-B retroviral polymerase family. HERV class-II K(HML-2) pol subfamily.</text>
</comment>
<comment type="similarity">
    <text evidence="2">Belongs to the protein-tyrosine phosphatase family. Non-receptor class myotubularin subfamily.</text>
</comment>
<dbReference type="PROSITE" id="PS50878">
    <property type="entry name" value="RT_POL"/>
    <property type="match status" value="1"/>
</dbReference>
<evidence type="ECO:0000256" key="5">
    <source>
        <dbReference type="ARBA" id="ARBA00012903"/>
    </source>
</evidence>
<keyword evidence="23" id="KW-1185">Reference proteome</keyword>
<evidence type="ECO:0000259" key="21">
    <source>
        <dbReference type="PROSITE" id="PS51339"/>
    </source>
</evidence>
<keyword evidence="8" id="KW-0378">Hydrolase</keyword>
<evidence type="ECO:0000256" key="12">
    <source>
        <dbReference type="ARBA" id="ARBA00032571"/>
    </source>
</evidence>
<dbReference type="InterPro" id="IPR017455">
    <property type="entry name" value="Znf_FYVE-rel"/>
</dbReference>
<dbReference type="Gene3D" id="3.30.70.270">
    <property type="match status" value="1"/>
</dbReference>
<dbReference type="GO" id="GO:0046856">
    <property type="term" value="P:phosphatidylinositol dephosphorylation"/>
    <property type="evidence" value="ECO:0007669"/>
    <property type="project" value="UniProtKB-ARBA"/>
</dbReference>
<dbReference type="SUPFAM" id="SSF50729">
    <property type="entry name" value="PH domain-like"/>
    <property type="match status" value="1"/>
</dbReference>
<dbReference type="InterPro" id="IPR010569">
    <property type="entry name" value="Myotubularin-like_Pase_dom"/>
</dbReference>
<evidence type="ECO:0000259" key="18">
    <source>
        <dbReference type="PROSITE" id="PS50056"/>
    </source>
</evidence>
<evidence type="ECO:0000256" key="10">
    <source>
        <dbReference type="ARBA" id="ARBA00023098"/>
    </source>
</evidence>
<dbReference type="EC" id="3.1.3.95" evidence="5"/>
<evidence type="ECO:0000256" key="1">
    <source>
        <dbReference type="ARBA" id="ARBA00004184"/>
    </source>
</evidence>
<feature type="domain" description="FYVE-type" evidence="19">
    <location>
        <begin position="1312"/>
        <end position="1372"/>
    </location>
</feature>
<dbReference type="InterPro" id="IPR000477">
    <property type="entry name" value="RT_dom"/>
</dbReference>
<evidence type="ECO:0000259" key="19">
    <source>
        <dbReference type="PROSITE" id="PS50178"/>
    </source>
</evidence>
<dbReference type="GO" id="GO:0061952">
    <property type="term" value="P:midbody abscission"/>
    <property type="evidence" value="ECO:0007669"/>
    <property type="project" value="UniProtKB-ARBA"/>
</dbReference>
<keyword evidence="16" id="KW-0175">Coiled coil</keyword>
<dbReference type="GO" id="GO:0010506">
    <property type="term" value="P:regulation of autophagy"/>
    <property type="evidence" value="ECO:0007669"/>
    <property type="project" value="TreeGrafter"/>
</dbReference>
<dbReference type="SUPFAM" id="SSF57903">
    <property type="entry name" value="FYVE/PHD zinc finger"/>
    <property type="match status" value="1"/>
</dbReference>
<dbReference type="InterPro" id="IPR000306">
    <property type="entry name" value="Znf_FYVE"/>
</dbReference>
<dbReference type="GO" id="GO:0052629">
    <property type="term" value="F:phosphatidylinositol-3,5-bisphosphate 3-phosphatase activity"/>
    <property type="evidence" value="ECO:0007669"/>
    <property type="project" value="UniProtKB-EC"/>
</dbReference>
<dbReference type="CDD" id="cd15733">
    <property type="entry name" value="FYVE_MTMR4"/>
    <property type="match status" value="1"/>
</dbReference>
<dbReference type="GO" id="GO:0004523">
    <property type="term" value="F:RNA-DNA hybrid ribonuclease activity"/>
    <property type="evidence" value="ECO:0007669"/>
    <property type="project" value="UniProtKB-EC"/>
</dbReference>
<reference evidence="22" key="1">
    <citation type="submission" date="2023-06" db="EMBL/GenBank/DDBJ databases">
        <title>Male Hemibagrus guttatus genome.</title>
        <authorList>
            <person name="Bian C."/>
        </authorList>
    </citation>
    <scope>NUCLEOTIDE SEQUENCE</scope>
    <source>
        <strain evidence="22">Male_cb2023</strain>
        <tissue evidence="22">Muscle</tissue>
    </source>
</reference>
<evidence type="ECO:0000256" key="9">
    <source>
        <dbReference type="ARBA" id="ARBA00022833"/>
    </source>
</evidence>
<protein>
    <recommendedName>
        <fullName evidence="12">Phosphatidylinositol-3,5-bisphosphate 3-phosphatase</fullName>
        <ecNumber evidence="4">3.1.26.4</ecNumber>
        <ecNumber evidence="5">3.1.3.95</ecNumber>
    </recommendedName>
</protein>
<dbReference type="GO" id="GO:0008270">
    <property type="term" value="F:zinc ion binding"/>
    <property type="evidence" value="ECO:0007669"/>
    <property type="project" value="UniProtKB-KW"/>
</dbReference>
<keyword evidence="7 15" id="KW-0863">Zinc-finger</keyword>
<dbReference type="Pfam" id="PF06602">
    <property type="entry name" value="Myotub-related"/>
    <property type="match status" value="1"/>
</dbReference>
<dbReference type="InterPro" id="IPR011011">
    <property type="entry name" value="Znf_FYVE_PHD"/>
</dbReference>
<gene>
    <name evidence="22" type="ORF">QTP70_003110</name>
</gene>
<organism evidence="22 23">
    <name type="scientific">Hemibagrus guttatus</name>
    <dbReference type="NCBI Taxonomy" id="175788"/>
    <lineage>
        <taxon>Eukaryota</taxon>
        <taxon>Metazoa</taxon>
        <taxon>Chordata</taxon>
        <taxon>Craniata</taxon>
        <taxon>Vertebrata</taxon>
        <taxon>Euteleostomi</taxon>
        <taxon>Actinopterygii</taxon>
        <taxon>Neopterygii</taxon>
        <taxon>Teleostei</taxon>
        <taxon>Ostariophysi</taxon>
        <taxon>Siluriformes</taxon>
        <taxon>Bagridae</taxon>
        <taxon>Hemibagrus</taxon>
    </lineage>
</organism>
<dbReference type="GO" id="GO:0012505">
    <property type="term" value="C:endomembrane system"/>
    <property type="evidence" value="ECO:0007669"/>
    <property type="project" value="UniProtKB-SubCell"/>
</dbReference>
<dbReference type="Pfam" id="PF00078">
    <property type="entry name" value="RVT_1"/>
    <property type="match status" value="1"/>
</dbReference>
<feature type="binding site" evidence="14">
    <location>
        <begin position="656"/>
        <end position="657"/>
    </location>
    <ligand>
        <name>substrate</name>
    </ligand>
</feature>
<dbReference type="Pfam" id="PF01363">
    <property type="entry name" value="FYVE"/>
    <property type="match status" value="1"/>
</dbReference>
<dbReference type="GO" id="GO:0060090">
    <property type="term" value="F:molecular adaptor activity"/>
    <property type="evidence" value="ECO:0007669"/>
    <property type="project" value="UniProtKB-ARBA"/>
</dbReference>
<evidence type="ECO:0000256" key="17">
    <source>
        <dbReference type="SAM" id="MobiDB-lite"/>
    </source>
</evidence>
<proteinExistence type="inferred from homology"/>
<dbReference type="InterPro" id="IPR030564">
    <property type="entry name" value="Myotubularin"/>
</dbReference>
<dbReference type="FunFam" id="3.30.40.10:FF:000073">
    <property type="entry name" value="myotubularin-related protein 4 isoform X2"/>
    <property type="match status" value="1"/>
</dbReference>
<feature type="coiled-coil region" evidence="16">
    <location>
        <begin position="1226"/>
        <end position="1264"/>
    </location>
</feature>
<dbReference type="Proteomes" id="UP001274896">
    <property type="component" value="Unassembled WGS sequence"/>
</dbReference>
<dbReference type="PROSITE" id="PS50056">
    <property type="entry name" value="TYR_PHOSPHATASE_2"/>
    <property type="match status" value="1"/>
</dbReference>
<dbReference type="SMART" id="SM00404">
    <property type="entry name" value="PTPc_motif"/>
    <property type="match status" value="1"/>
</dbReference>
<evidence type="ECO:0000256" key="7">
    <source>
        <dbReference type="ARBA" id="ARBA00022771"/>
    </source>
</evidence>
<feature type="compositionally biased region" description="Polar residues" evidence="17">
    <location>
        <begin position="964"/>
        <end position="976"/>
    </location>
</feature>
<keyword evidence="9" id="KW-0862">Zinc</keyword>
<evidence type="ECO:0000256" key="4">
    <source>
        <dbReference type="ARBA" id="ARBA00012180"/>
    </source>
</evidence>
<dbReference type="InterPro" id="IPR043128">
    <property type="entry name" value="Rev_trsase/Diguanyl_cyclase"/>
</dbReference>
<evidence type="ECO:0000256" key="14">
    <source>
        <dbReference type="PIRSR" id="PIRSR630564-2"/>
    </source>
</evidence>
<feature type="binding site" evidence="14">
    <location>
        <begin position="631"/>
        <end position="634"/>
    </location>
    <ligand>
        <name>substrate</name>
    </ligand>
</feature>
<keyword evidence="11" id="KW-0472">Membrane</keyword>
<keyword evidence="6" id="KW-0479">Metal-binding</keyword>
<dbReference type="PROSITE" id="PS51339">
    <property type="entry name" value="PPASE_MYOTUBULARIN"/>
    <property type="match status" value="1"/>
</dbReference>
<feature type="active site" description="Phosphocysteine intermediate" evidence="13">
    <location>
        <position position="718"/>
    </location>
</feature>
<evidence type="ECO:0000256" key="15">
    <source>
        <dbReference type="PROSITE-ProRule" id="PRU00091"/>
    </source>
</evidence>
<dbReference type="EC" id="3.1.26.4" evidence="4"/>
<dbReference type="GO" id="GO:0046474">
    <property type="term" value="P:glycerophospholipid biosynthetic process"/>
    <property type="evidence" value="ECO:0007669"/>
    <property type="project" value="UniProtKB-ARBA"/>
</dbReference>
<dbReference type="CDD" id="cd01650">
    <property type="entry name" value="RT_nLTR_like"/>
    <property type="match status" value="1"/>
</dbReference>
<dbReference type="SUPFAM" id="SSF52799">
    <property type="entry name" value="(Phosphotyrosine protein) phosphatases II"/>
    <property type="match status" value="1"/>
</dbReference>
<dbReference type="GO" id="GO:0019903">
    <property type="term" value="F:protein phosphatase binding"/>
    <property type="evidence" value="ECO:0007669"/>
    <property type="project" value="TreeGrafter"/>
</dbReference>
<dbReference type="EMBL" id="JAUCMX010000027">
    <property type="protein sequence ID" value="KAK3508660.1"/>
    <property type="molecule type" value="Genomic_DNA"/>
</dbReference>
<keyword evidence="10" id="KW-0443">Lipid metabolism</keyword>
<feature type="domain" description="Myotubularin phosphatase" evidence="21">
    <location>
        <begin position="468"/>
        <end position="881"/>
    </location>
</feature>
<dbReference type="GO" id="GO:0004722">
    <property type="term" value="F:protein serine/threonine phosphatase activity"/>
    <property type="evidence" value="ECO:0007669"/>
    <property type="project" value="UniProtKB-ARBA"/>
</dbReference>
<dbReference type="GO" id="GO:0016020">
    <property type="term" value="C:membrane"/>
    <property type="evidence" value="ECO:0007669"/>
    <property type="project" value="UniProtKB-ARBA"/>
</dbReference>
<sequence length="1393" mass="158610">MKLWERVVEARLRKVVEICEQQYGFMPRKSTTDAIFALRILMEKYRDGQRELHCVFVDLEKAYDRVPREELWYCIRKSGVAEKYVRVVQDMYERSRTVVMCAVGQTEEFKVEVGLHQGSALSPFLFAIVMDHLSEEDRQESPWTMMFADDIVICSESREQVEENLERWRFALERRGMKVSRSKTEYMCVNEREGSGTVRLQGEKVKKVQEFKYLGSTVQSNGECGKEVKKRVQAGWNGWRKVSGVLCDRKISARIKGKVYRTVVRPAMLYGLETVSLRKRQESELEVAELKMLRFSLGVTRLDRIRNEYIRGTAHVGRLGDKVREARLRWFGHVQRRESLAQQWHNSRFFIVTGDIIPFDITHESFPDSQRPAMYPGVDTEISVPLRLIEGVESRDMFQLHIICKDSKVVRCHFSTFKQCQEWLKRLNRAIAHPSRLEDLFALAYHAWSLGGCADDEDQHLHLCRPGDHVRHRMEMEVKRMTFDMQNAWRVSDINSNYKLCSSYPQKILVPVWITDKELESVASFRSWKRIPVVVYRHQKNGAVIARCSQPEISWWGWRNTEDEYLVTSIAKACVLDPGTRASCKTRGEGADSSDCDFDSSLTVGSGPDSSTAPQKLLILDARSYTAAVANRAKGGGCECEEYYPNCEVMFMGMANIHSIRNSFQSLRAVCSQIPDPGNWLSALESTRWLQHLSVMLKAATLVSSAVERDGRPVLVHCSDGWDRTPQIVALAKVLLDPYYRTIEGFQVLVETEWLDFGHKFADRCGHGENAEDVNEQCPVFLQWLDCVHQLLKQFPCLFEFNEAFLVKLVQHTYSCLYGTFLCNNARERESRNVYKRTCSVWSLLRAGNKNFQNFLYIPCHDVILQPVCHTRALQLWTAVYLPTSSPCTAAEDTMEIYLSPSSQGEELTSRSLDRLPKTRSMDNLVCAFENEVALTRTSSDPNLNKHCQEGRPPLEPMMGQGGSFTDNLEFTSDTKLSSDDQEVGTCEETPPSPSSPESYQDSCVNNRPEPCLTTQPLPSLPHPLTLEPGSPLSQAPPVLHQTLLQNTSPTLPPLPQEVQARTDNTTCTFTTTEDPPNTLISNGIEKEESTTETHDFPSPTAGELLEIKKLTALVHLEDSTETIKDEYGTVADLHSVQKVSALATNDEKWTQSVKKLLRAQSSSTNGGYREVPRNLSSPVQPGWMSAVKNAALYTSSSFSSALGPSFRQIPPSAHCVDDDGLPVPLDAVQQRLRQIEASYKQEVEVLRRQVKQLQMKLESRQNSSPPSEPDIYYEDDIFEMIPNFENFLPKTSDLSPNLFSTLTQVTRWVPDHMASHCFSCDSEFWIAKRRHHCRNCGNVFCKDCCHLKLPIPDQQLYDPVLVCNSCHDLLLESRTRELRSQQLKKPIATASS</sequence>
<dbReference type="GO" id="GO:0005829">
    <property type="term" value="C:cytosol"/>
    <property type="evidence" value="ECO:0007669"/>
    <property type="project" value="UniProtKB-ARBA"/>
</dbReference>
<evidence type="ECO:0000313" key="22">
    <source>
        <dbReference type="EMBL" id="KAK3508660.1"/>
    </source>
</evidence>
<evidence type="ECO:0000256" key="16">
    <source>
        <dbReference type="SAM" id="Coils"/>
    </source>
</evidence>
<evidence type="ECO:0000313" key="23">
    <source>
        <dbReference type="Proteomes" id="UP001274896"/>
    </source>
</evidence>
<feature type="binding site" evidence="14">
    <location>
        <begin position="718"/>
        <end position="724"/>
    </location>
    <ligand>
        <name>substrate</name>
    </ligand>
</feature>
<evidence type="ECO:0000256" key="6">
    <source>
        <dbReference type="ARBA" id="ARBA00022723"/>
    </source>
</evidence>
<dbReference type="InterPro" id="IPR029021">
    <property type="entry name" value="Prot-tyrosine_phosphatase-like"/>
</dbReference>
<dbReference type="PROSITE" id="PS00383">
    <property type="entry name" value="TYR_PHOSPHATASE_1"/>
    <property type="match status" value="1"/>
</dbReference>
<feature type="domain" description="Tyrosine specific protein phosphatases" evidence="18">
    <location>
        <begin position="687"/>
        <end position="731"/>
    </location>
</feature>
<dbReference type="PANTHER" id="PTHR10807:SF64">
    <property type="entry name" value="MYOTUBULARIN-RELATED PROTEIN 4"/>
    <property type="match status" value="1"/>
</dbReference>
<dbReference type="InterPro" id="IPR003595">
    <property type="entry name" value="Tyr_Pase_cat"/>
</dbReference>
<dbReference type="PANTHER" id="PTHR10807">
    <property type="entry name" value="MYOTUBULARIN-RELATED"/>
    <property type="match status" value="1"/>
</dbReference>
<dbReference type="GO" id="GO:0004438">
    <property type="term" value="F:phosphatidylinositol-3-phosphate phosphatase activity"/>
    <property type="evidence" value="ECO:0007669"/>
    <property type="project" value="TreeGrafter"/>
</dbReference>
<feature type="region of interest" description="Disordered" evidence="17">
    <location>
        <begin position="938"/>
        <end position="1036"/>
    </location>
</feature>
<dbReference type="InterPro" id="IPR046978">
    <property type="entry name" value="MTMR4_FYVE"/>
</dbReference>
<dbReference type="PROSITE" id="PS50178">
    <property type="entry name" value="ZF_FYVE"/>
    <property type="match status" value="1"/>
</dbReference>
<comment type="caution">
    <text evidence="22">The sequence shown here is derived from an EMBL/GenBank/DDBJ whole genome shotgun (WGS) entry which is preliminary data.</text>
</comment>
<dbReference type="Gene3D" id="3.30.40.10">
    <property type="entry name" value="Zinc/RING finger domain, C3HC4 (zinc finger)"/>
    <property type="match status" value="1"/>
</dbReference>
<dbReference type="SUPFAM" id="SSF56672">
    <property type="entry name" value="DNA/RNA polymerases"/>
    <property type="match status" value="1"/>
</dbReference>
<dbReference type="InterPro" id="IPR016130">
    <property type="entry name" value="Tyr_Pase_AS"/>
</dbReference>
<evidence type="ECO:0000259" key="20">
    <source>
        <dbReference type="PROSITE" id="PS50878"/>
    </source>
</evidence>
<accession>A0AAE0PVY9</accession>
<dbReference type="InterPro" id="IPR000387">
    <property type="entry name" value="Tyr_Pase_dom"/>
</dbReference>
<evidence type="ECO:0000256" key="8">
    <source>
        <dbReference type="ARBA" id="ARBA00022801"/>
    </source>
</evidence>
<comment type="subcellular location">
    <subcellularLocation>
        <location evidence="1">Endomembrane system</location>
        <topology evidence="1">Peripheral membrane protein</topology>
    </subcellularLocation>
</comment>
<evidence type="ECO:0000256" key="11">
    <source>
        <dbReference type="ARBA" id="ARBA00023136"/>
    </source>
</evidence>
<feature type="domain" description="Reverse transcriptase" evidence="20">
    <location>
        <begin position="1"/>
        <end position="218"/>
    </location>
</feature>
<dbReference type="InterPro" id="IPR043502">
    <property type="entry name" value="DNA/RNA_pol_sf"/>
</dbReference>
<dbReference type="InterPro" id="IPR013083">
    <property type="entry name" value="Znf_RING/FYVE/PHD"/>
</dbReference>
<evidence type="ECO:0000256" key="3">
    <source>
        <dbReference type="ARBA" id="ARBA00010879"/>
    </source>
</evidence>